<evidence type="ECO:0000256" key="1">
    <source>
        <dbReference type="SAM" id="SignalP"/>
    </source>
</evidence>
<feature type="signal peptide" evidence="1">
    <location>
        <begin position="1"/>
        <end position="18"/>
    </location>
</feature>
<evidence type="ECO:0000313" key="3">
    <source>
        <dbReference type="Proteomes" id="UP000030706"/>
    </source>
</evidence>
<feature type="chain" id="PRO_5001701971" evidence="1">
    <location>
        <begin position="19"/>
        <end position="102"/>
    </location>
</feature>
<proteinExistence type="predicted"/>
<sequence>MLTFQPFSLLGLLHHVSREVCLSCTSLSAPSLPQRSSLYISHLVTAEHLLEYEKEASVPEMAVRDVACHFTILQAYAGTHVALAETHSKTLRAKKVALNVEV</sequence>
<dbReference type="RefSeq" id="XP_029756042.1">
    <property type="nucleotide sequence ID" value="XM_029898756.1"/>
</dbReference>
<dbReference type="AlphaFoldDB" id="A0A074X2W3"/>
<gene>
    <name evidence="2" type="ORF">M438DRAFT_122416</name>
</gene>
<dbReference type="GeneID" id="40741062"/>
<keyword evidence="3" id="KW-1185">Reference proteome</keyword>
<dbReference type="HOGENOM" id="CLU_2276934_0_0_1"/>
<organism evidence="2 3">
    <name type="scientific">Aureobasidium pullulans EXF-150</name>
    <dbReference type="NCBI Taxonomy" id="1043002"/>
    <lineage>
        <taxon>Eukaryota</taxon>
        <taxon>Fungi</taxon>
        <taxon>Dikarya</taxon>
        <taxon>Ascomycota</taxon>
        <taxon>Pezizomycotina</taxon>
        <taxon>Dothideomycetes</taxon>
        <taxon>Dothideomycetidae</taxon>
        <taxon>Dothideales</taxon>
        <taxon>Saccotheciaceae</taxon>
        <taxon>Aureobasidium</taxon>
    </lineage>
</organism>
<dbReference type="EMBL" id="KL585002">
    <property type="protein sequence ID" value="KEQ79855.1"/>
    <property type="molecule type" value="Genomic_DNA"/>
</dbReference>
<accession>A0A074X2W3</accession>
<reference evidence="2 3" key="1">
    <citation type="journal article" date="2014" name="BMC Genomics">
        <title>Genome sequencing of four Aureobasidium pullulans varieties: biotechnological potential, stress tolerance, and description of new species.</title>
        <authorList>
            <person name="Gostin Ar C."/>
            <person name="Ohm R.A."/>
            <person name="Kogej T."/>
            <person name="Sonjak S."/>
            <person name="Turk M."/>
            <person name="Zajc J."/>
            <person name="Zalar P."/>
            <person name="Grube M."/>
            <person name="Sun H."/>
            <person name="Han J."/>
            <person name="Sharma A."/>
            <person name="Chiniquy J."/>
            <person name="Ngan C.Y."/>
            <person name="Lipzen A."/>
            <person name="Barry K."/>
            <person name="Grigoriev I.V."/>
            <person name="Gunde-Cimerman N."/>
        </authorList>
    </citation>
    <scope>NUCLEOTIDE SEQUENCE [LARGE SCALE GENOMIC DNA]</scope>
    <source>
        <strain evidence="2 3">EXF-150</strain>
    </source>
</reference>
<dbReference type="Proteomes" id="UP000030706">
    <property type="component" value="Unassembled WGS sequence"/>
</dbReference>
<keyword evidence="1" id="KW-0732">Signal</keyword>
<name>A0A074X2W3_AURPU</name>
<protein>
    <submittedName>
        <fullName evidence="2">Uncharacterized protein</fullName>
    </submittedName>
</protein>
<evidence type="ECO:0000313" key="2">
    <source>
        <dbReference type="EMBL" id="KEQ79855.1"/>
    </source>
</evidence>